<evidence type="ECO:0000256" key="6">
    <source>
        <dbReference type="ARBA" id="ARBA00022989"/>
    </source>
</evidence>
<feature type="transmembrane region" description="Helical" evidence="12">
    <location>
        <begin position="12"/>
        <end position="30"/>
    </location>
</feature>
<keyword evidence="4 12" id="KW-0812">Transmembrane</keyword>
<evidence type="ECO:0000256" key="7">
    <source>
        <dbReference type="ARBA" id="ARBA00023002"/>
    </source>
</evidence>
<reference evidence="13" key="1">
    <citation type="submission" date="2020-04" db="EMBL/GenBank/DDBJ databases">
        <authorList>
            <person name="Zhang T."/>
        </authorList>
    </citation>
    <scope>NUCLEOTIDE SEQUENCE</scope>
    <source>
        <strain evidence="13">HKST-UBA15</strain>
    </source>
</reference>
<evidence type="ECO:0000256" key="12">
    <source>
        <dbReference type="SAM" id="Phobius"/>
    </source>
</evidence>
<dbReference type="Pfam" id="PF02600">
    <property type="entry name" value="DsbB"/>
    <property type="match status" value="1"/>
</dbReference>
<evidence type="ECO:0000256" key="2">
    <source>
        <dbReference type="ARBA" id="ARBA00007602"/>
    </source>
</evidence>
<gene>
    <name evidence="13" type="ORF">KC675_05440</name>
</gene>
<feature type="transmembrane region" description="Helical" evidence="12">
    <location>
        <begin position="55"/>
        <end position="74"/>
    </location>
</feature>
<keyword evidence="6 12" id="KW-1133">Transmembrane helix</keyword>
<feature type="transmembrane region" description="Helical" evidence="12">
    <location>
        <begin position="123"/>
        <end position="146"/>
    </location>
</feature>
<dbReference type="EMBL" id="JAGQLL010000095">
    <property type="protein sequence ID" value="MCA9380592.1"/>
    <property type="molecule type" value="Genomic_DNA"/>
</dbReference>
<evidence type="ECO:0000313" key="13">
    <source>
        <dbReference type="EMBL" id="MCA9380592.1"/>
    </source>
</evidence>
<accession>A0A955IAC8</accession>
<dbReference type="PANTHER" id="PTHR43469:SF1">
    <property type="entry name" value="SPBETA PROPHAGE-DERIVED DISULFIDE BOND FORMATION PROTEIN B"/>
    <property type="match status" value="1"/>
</dbReference>
<dbReference type="GO" id="GO:0015035">
    <property type="term" value="F:protein-disulfide reductase activity"/>
    <property type="evidence" value="ECO:0007669"/>
    <property type="project" value="InterPro"/>
</dbReference>
<reference evidence="13" key="2">
    <citation type="journal article" date="2021" name="Microbiome">
        <title>Successional dynamics and alternative stable states in a saline activated sludge microbial community over 9 years.</title>
        <authorList>
            <person name="Wang Y."/>
            <person name="Ye J."/>
            <person name="Ju F."/>
            <person name="Liu L."/>
            <person name="Boyd J.A."/>
            <person name="Deng Y."/>
            <person name="Parks D.H."/>
            <person name="Jiang X."/>
            <person name="Yin X."/>
            <person name="Woodcroft B.J."/>
            <person name="Tyson G.W."/>
            <person name="Hugenholtz P."/>
            <person name="Polz M.F."/>
            <person name="Zhang T."/>
        </authorList>
    </citation>
    <scope>NUCLEOTIDE SEQUENCE</scope>
    <source>
        <strain evidence="13">HKST-UBA15</strain>
    </source>
</reference>
<sequence length="155" mass="17517">MKKITITPEKLIFLFVWIAVIGSLYIGFYGDPVANIKAMEFFNPDNSIPPCDLCWYQRMGIYPIAIISTVGLWLKEKRIAYYILPFSIITILIAAYHVYIQETGLGVVPCGIGRPCDVKEFEYLGFITIPVMSLLTSLVITVLSLISFKLQKQAK</sequence>
<evidence type="ECO:0000313" key="14">
    <source>
        <dbReference type="Proteomes" id="UP000745577"/>
    </source>
</evidence>
<keyword evidence="8 12" id="KW-0472">Membrane</keyword>
<evidence type="ECO:0000256" key="3">
    <source>
        <dbReference type="ARBA" id="ARBA00022448"/>
    </source>
</evidence>
<keyword evidence="11" id="KW-0676">Redox-active center</keyword>
<evidence type="ECO:0000256" key="8">
    <source>
        <dbReference type="ARBA" id="ARBA00023136"/>
    </source>
</evidence>
<dbReference type="Gene3D" id="1.20.1550.10">
    <property type="entry name" value="DsbB-like"/>
    <property type="match status" value="1"/>
</dbReference>
<dbReference type="GO" id="GO:0006457">
    <property type="term" value="P:protein folding"/>
    <property type="evidence" value="ECO:0007669"/>
    <property type="project" value="InterPro"/>
</dbReference>
<keyword evidence="7" id="KW-0560">Oxidoreductase</keyword>
<comment type="caution">
    <text evidence="13">The sequence shown here is derived from an EMBL/GenBank/DDBJ whole genome shotgun (WGS) entry which is preliminary data.</text>
</comment>
<dbReference type="GO" id="GO:0016020">
    <property type="term" value="C:membrane"/>
    <property type="evidence" value="ECO:0007669"/>
    <property type="project" value="UniProtKB-SubCell"/>
</dbReference>
<evidence type="ECO:0000256" key="5">
    <source>
        <dbReference type="ARBA" id="ARBA00022982"/>
    </source>
</evidence>
<evidence type="ECO:0000256" key="10">
    <source>
        <dbReference type="ARBA" id="ARBA00023186"/>
    </source>
</evidence>
<organism evidence="13 14">
    <name type="scientific">Candidatus Dojkabacteria bacterium</name>
    <dbReference type="NCBI Taxonomy" id="2099670"/>
    <lineage>
        <taxon>Bacteria</taxon>
        <taxon>Candidatus Dojkabacteria</taxon>
    </lineage>
</organism>
<dbReference type="InterPro" id="IPR003752">
    <property type="entry name" value="DiS_bond_form_DsbB/BdbC"/>
</dbReference>
<evidence type="ECO:0000256" key="9">
    <source>
        <dbReference type="ARBA" id="ARBA00023157"/>
    </source>
</evidence>
<keyword evidence="5" id="KW-0249">Electron transport</keyword>
<evidence type="ECO:0000256" key="1">
    <source>
        <dbReference type="ARBA" id="ARBA00004141"/>
    </source>
</evidence>
<name>A0A955IAC8_9BACT</name>
<keyword evidence="9" id="KW-1015">Disulfide bond</keyword>
<evidence type="ECO:0000256" key="4">
    <source>
        <dbReference type="ARBA" id="ARBA00022692"/>
    </source>
</evidence>
<dbReference type="Proteomes" id="UP000745577">
    <property type="component" value="Unassembled WGS sequence"/>
</dbReference>
<keyword evidence="10" id="KW-0143">Chaperone</keyword>
<dbReference type="AlphaFoldDB" id="A0A955IAC8"/>
<protein>
    <submittedName>
        <fullName evidence="13">Disulfide bond formation protein B</fullName>
    </submittedName>
</protein>
<evidence type="ECO:0000256" key="11">
    <source>
        <dbReference type="ARBA" id="ARBA00023284"/>
    </source>
</evidence>
<feature type="transmembrane region" description="Helical" evidence="12">
    <location>
        <begin position="81"/>
        <end position="99"/>
    </location>
</feature>
<dbReference type="PANTHER" id="PTHR43469">
    <property type="entry name" value="DISULFIDE FORMATION PROTEIN-RELATED"/>
    <property type="match status" value="1"/>
</dbReference>
<comment type="subcellular location">
    <subcellularLocation>
        <location evidence="1">Membrane</location>
        <topology evidence="1">Multi-pass membrane protein</topology>
    </subcellularLocation>
</comment>
<proteinExistence type="inferred from homology"/>
<dbReference type="InterPro" id="IPR023380">
    <property type="entry name" value="DsbB-like_sf"/>
</dbReference>
<dbReference type="InterPro" id="IPR012187">
    <property type="entry name" value="Disulphide_bond_form_BdbC"/>
</dbReference>
<comment type="similarity">
    <text evidence="2">Belongs to the DsbB family. BdbC subfamily.</text>
</comment>
<dbReference type="SUPFAM" id="SSF158442">
    <property type="entry name" value="DsbB-like"/>
    <property type="match status" value="1"/>
</dbReference>
<keyword evidence="3" id="KW-0813">Transport</keyword>